<feature type="domain" description="Thioredoxin" evidence="1">
    <location>
        <begin position="54"/>
        <end position="193"/>
    </location>
</feature>
<dbReference type="EMBL" id="PFUI01000165">
    <property type="protein sequence ID" value="PJB29309.1"/>
    <property type="molecule type" value="Genomic_DNA"/>
</dbReference>
<protein>
    <recommendedName>
        <fullName evidence="1">Thioredoxin domain-containing protein</fullName>
    </recommendedName>
</protein>
<dbReference type="Gene3D" id="3.40.30.10">
    <property type="entry name" value="Glutaredoxin"/>
    <property type="match status" value="1"/>
</dbReference>
<dbReference type="Gene3D" id="2.60.120.560">
    <property type="entry name" value="Exo-inulinase, domain 1"/>
    <property type="match status" value="1"/>
</dbReference>
<accession>A0A2M8AT69</accession>
<dbReference type="AlphaFoldDB" id="A0A2M8AT69"/>
<comment type="caution">
    <text evidence="2">The sequence shown here is derived from an EMBL/GenBank/DDBJ whole genome shotgun (WGS) entry which is preliminary data.</text>
</comment>
<dbReference type="SUPFAM" id="SSF49899">
    <property type="entry name" value="Concanavalin A-like lectins/glucanases"/>
    <property type="match status" value="1"/>
</dbReference>
<sequence length="362" mass="40567">MKTIARLLFYIIFIWLLSACGTPQQYPTSEFIPTEFVPTEPPAITNVENASIAPELNSIAPNFTLNDTHGNTYDLWGLRGYPVLVNFWATWCGPCLEELPALQAIFNRYQSDGLIILAINGDGESFSDIDNYRQENGLSFPLLIDTDESAPASYQIGAFPTSFFVDRNGIIQYINYGSLDEQGFDDILNSTILVGNSSYLAIDLPGNVWSVDISEPHVYNYSILSDDIFSNFTVQTDVEINNNAHEYHGLFFRQQDDKNFYSFRITPDGFFEFDVWHSGDYSFDTILGPTQSDYIYRGVGQTNTLKVVTNNENFDLYINGQYVGSISDTNFQSGKVGVISCTCDGSNATSATFYNFSLIDQP</sequence>
<dbReference type="PROSITE" id="PS51352">
    <property type="entry name" value="THIOREDOXIN_2"/>
    <property type="match status" value="1"/>
</dbReference>
<organism evidence="2 3">
    <name type="scientific">Candidatus Desantisbacteria bacterium CG_4_9_14_3_um_filter_40_11</name>
    <dbReference type="NCBI Taxonomy" id="1974546"/>
    <lineage>
        <taxon>Bacteria</taxon>
        <taxon>Candidatus Desantisiibacteriota</taxon>
    </lineage>
</organism>
<dbReference type="PROSITE" id="PS00194">
    <property type="entry name" value="THIOREDOXIN_1"/>
    <property type="match status" value="1"/>
</dbReference>
<dbReference type="CDD" id="cd02966">
    <property type="entry name" value="TlpA_like_family"/>
    <property type="match status" value="1"/>
</dbReference>
<reference evidence="3" key="1">
    <citation type="submission" date="2017-09" db="EMBL/GenBank/DDBJ databases">
        <title>Depth-based differentiation of microbial function through sediment-hosted aquifers and enrichment of novel symbionts in the deep terrestrial subsurface.</title>
        <authorList>
            <person name="Probst A.J."/>
            <person name="Ladd B."/>
            <person name="Jarett J.K."/>
            <person name="Geller-Mcgrath D.E."/>
            <person name="Sieber C.M.K."/>
            <person name="Emerson J.B."/>
            <person name="Anantharaman K."/>
            <person name="Thomas B.C."/>
            <person name="Malmstrom R."/>
            <person name="Stieglmeier M."/>
            <person name="Klingl A."/>
            <person name="Woyke T."/>
            <person name="Ryan C.M."/>
            <person name="Banfield J.F."/>
        </authorList>
    </citation>
    <scope>NUCLEOTIDE SEQUENCE [LARGE SCALE GENOMIC DNA]</scope>
</reference>
<dbReference type="PANTHER" id="PTHR42852">
    <property type="entry name" value="THIOL:DISULFIDE INTERCHANGE PROTEIN DSBE"/>
    <property type="match status" value="1"/>
</dbReference>
<evidence type="ECO:0000259" key="1">
    <source>
        <dbReference type="PROSITE" id="PS51352"/>
    </source>
</evidence>
<dbReference type="InterPro" id="IPR050553">
    <property type="entry name" value="Thioredoxin_ResA/DsbE_sf"/>
</dbReference>
<dbReference type="InterPro" id="IPR013766">
    <property type="entry name" value="Thioredoxin_domain"/>
</dbReference>
<dbReference type="InterPro" id="IPR013320">
    <property type="entry name" value="ConA-like_dom_sf"/>
</dbReference>
<dbReference type="Proteomes" id="UP000231366">
    <property type="component" value="Unassembled WGS sequence"/>
</dbReference>
<gene>
    <name evidence="2" type="ORF">CO110_06465</name>
</gene>
<dbReference type="PROSITE" id="PS51257">
    <property type="entry name" value="PROKAR_LIPOPROTEIN"/>
    <property type="match status" value="1"/>
</dbReference>
<dbReference type="GO" id="GO:0016491">
    <property type="term" value="F:oxidoreductase activity"/>
    <property type="evidence" value="ECO:0007669"/>
    <property type="project" value="InterPro"/>
</dbReference>
<dbReference type="InterPro" id="IPR036249">
    <property type="entry name" value="Thioredoxin-like_sf"/>
</dbReference>
<dbReference type="SUPFAM" id="SSF52833">
    <property type="entry name" value="Thioredoxin-like"/>
    <property type="match status" value="1"/>
</dbReference>
<dbReference type="InterPro" id="IPR017937">
    <property type="entry name" value="Thioredoxin_CS"/>
</dbReference>
<dbReference type="InterPro" id="IPR000866">
    <property type="entry name" value="AhpC/TSA"/>
</dbReference>
<dbReference type="GO" id="GO:0016209">
    <property type="term" value="F:antioxidant activity"/>
    <property type="evidence" value="ECO:0007669"/>
    <property type="project" value="InterPro"/>
</dbReference>
<evidence type="ECO:0000313" key="3">
    <source>
        <dbReference type="Proteomes" id="UP000231366"/>
    </source>
</evidence>
<name>A0A2M8AT69_9BACT</name>
<evidence type="ECO:0000313" key="2">
    <source>
        <dbReference type="EMBL" id="PJB29309.1"/>
    </source>
</evidence>
<dbReference type="PANTHER" id="PTHR42852:SF17">
    <property type="entry name" value="THIOREDOXIN-LIKE PROTEIN HI_1115"/>
    <property type="match status" value="1"/>
</dbReference>
<proteinExistence type="predicted"/>
<dbReference type="Pfam" id="PF00578">
    <property type="entry name" value="AhpC-TSA"/>
    <property type="match status" value="1"/>
</dbReference>